<protein>
    <recommendedName>
        <fullName evidence="3">Transposase</fullName>
    </recommendedName>
</protein>
<comment type="caution">
    <text evidence="1">The sequence shown here is derived from an EMBL/GenBank/DDBJ whole genome shotgun (WGS) entry which is preliminary data.</text>
</comment>
<gene>
    <name evidence="1" type="ORF">ACFOUW_32670</name>
</gene>
<evidence type="ECO:0008006" key="3">
    <source>
        <dbReference type="Google" id="ProtNLM"/>
    </source>
</evidence>
<evidence type="ECO:0000313" key="1">
    <source>
        <dbReference type="EMBL" id="MFC3765628.1"/>
    </source>
</evidence>
<dbReference type="RefSeq" id="WP_205116506.1">
    <property type="nucleotide sequence ID" value="NZ_JAFBCM010000001.1"/>
</dbReference>
<dbReference type="EMBL" id="JBHRZH010000041">
    <property type="protein sequence ID" value="MFC3765628.1"/>
    <property type="molecule type" value="Genomic_DNA"/>
</dbReference>
<sequence>MALREYRDPFVRKHVMQGRAEGEVIGEAKGEAKSLIAVLTARGIAVPAEVRARINQTDDSERLMTWIRRAVTAETLDEVFA</sequence>
<reference evidence="2" key="1">
    <citation type="journal article" date="2019" name="Int. J. Syst. Evol. Microbiol.">
        <title>The Global Catalogue of Microorganisms (GCM) 10K type strain sequencing project: providing services to taxonomists for standard genome sequencing and annotation.</title>
        <authorList>
            <consortium name="The Broad Institute Genomics Platform"/>
            <consortium name="The Broad Institute Genome Sequencing Center for Infectious Disease"/>
            <person name="Wu L."/>
            <person name="Ma J."/>
        </authorList>
    </citation>
    <scope>NUCLEOTIDE SEQUENCE [LARGE SCALE GENOMIC DNA]</scope>
    <source>
        <strain evidence="2">CGMCC 4.7241</strain>
    </source>
</reference>
<dbReference type="Proteomes" id="UP001595699">
    <property type="component" value="Unassembled WGS sequence"/>
</dbReference>
<organism evidence="1 2">
    <name type="scientific">Tenggerimyces flavus</name>
    <dbReference type="NCBI Taxonomy" id="1708749"/>
    <lineage>
        <taxon>Bacteria</taxon>
        <taxon>Bacillati</taxon>
        <taxon>Actinomycetota</taxon>
        <taxon>Actinomycetes</taxon>
        <taxon>Propionibacteriales</taxon>
        <taxon>Nocardioidaceae</taxon>
        <taxon>Tenggerimyces</taxon>
    </lineage>
</organism>
<keyword evidence="2" id="KW-1185">Reference proteome</keyword>
<name>A0ABV7YKH0_9ACTN</name>
<proteinExistence type="predicted"/>
<evidence type="ECO:0000313" key="2">
    <source>
        <dbReference type="Proteomes" id="UP001595699"/>
    </source>
</evidence>
<accession>A0ABV7YKH0</accession>